<protein>
    <submittedName>
        <fullName evidence="1">Uncharacterized protein</fullName>
    </submittedName>
</protein>
<evidence type="ECO:0000313" key="1">
    <source>
        <dbReference type="EMBL" id="QHT37656.1"/>
    </source>
</evidence>
<organism evidence="1">
    <name type="scientific">viral metagenome</name>
    <dbReference type="NCBI Taxonomy" id="1070528"/>
    <lineage>
        <taxon>unclassified sequences</taxon>
        <taxon>metagenomes</taxon>
        <taxon>organismal metagenomes</taxon>
    </lineage>
</organism>
<sequence length="89" mass="9215">MLDNLIAALDLGELMRRAVKYVVEGIMVAIAAYAIPKKSLNMEEVLLIALTAAATFSILDTYVPSMAVSARSGAGFGIGANLVGFPGGL</sequence>
<reference evidence="1" key="1">
    <citation type="journal article" date="2020" name="Nature">
        <title>Giant virus diversity and host interactions through global metagenomics.</title>
        <authorList>
            <person name="Schulz F."/>
            <person name="Roux S."/>
            <person name="Paez-Espino D."/>
            <person name="Jungbluth S."/>
            <person name="Walsh D.A."/>
            <person name="Denef V.J."/>
            <person name="McMahon K.D."/>
            <person name="Konstantinidis K.T."/>
            <person name="Eloe-Fadrosh E.A."/>
            <person name="Kyrpides N.C."/>
            <person name="Woyke T."/>
        </authorList>
    </citation>
    <scope>NUCLEOTIDE SEQUENCE</scope>
    <source>
        <strain evidence="1">GVMAG-S-ERX555997-44</strain>
    </source>
</reference>
<accession>A0A6C0F763</accession>
<dbReference type="EMBL" id="MN738803">
    <property type="protein sequence ID" value="QHT37656.1"/>
    <property type="molecule type" value="Genomic_DNA"/>
</dbReference>
<dbReference type="AlphaFoldDB" id="A0A6C0F763"/>
<name>A0A6C0F763_9ZZZZ</name>
<proteinExistence type="predicted"/>